<name>A0A1S2LF30_9BACI</name>
<dbReference type="Gene3D" id="3.40.190.10">
    <property type="entry name" value="Periplasmic binding protein-like II"/>
    <property type="match status" value="2"/>
</dbReference>
<dbReference type="PANTHER" id="PTHR35841">
    <property type="entry name" value="PHOSPHONATES-BINDING PERIPLASMIC PROTEIN"/>
    <property type="match status" value="1"/>
</dbReference>
<dbReference type="RefSeq" id="WP_071313765.1">
    <property type="nucleotide sequence ID" value="NZ_MLQQ01000035.1"/>
</dbReference>
<dbReference type="InterPro" id="IPR005770">
    <property type="entry name" value="PhnD"/>
</dbReference>
<dbReference type="PANTHER" id="PTHR35841:SF1">
    <property type="entry name" value="PHOSPHONATES-BINDING PERIPLASMIC PROTEIN"/>
    <property type="match status" value="1"/>
</dbReference>
<dbReference type="SUPFAM" id="SSF53850">
    <property type="entry name" value="Periplasmic binding protein-like II"/>
    <property type="match status" value="1"/>
</dbReference>
<dbReference type="GO" id="GO:0043190">
    <property type="term" value="C:ATP-binding cassette (ABC) transporter complex"/>
    <property type="evidence" value="ECO:0007669"/>
    <property type="project" value="InterPro"/>
</dbReference>
<comment type="caution">
    <text evidence="4">The sequence shown here is derived from an EMBL/GenBank/DDBJ whole genome shotgun (WGS) entry which is preliminary data.</text>
</comment>
<dbReference type="EMBL" id="MLQQ01000035">
    <property type="protein sequence ID" value="OIJ10976.1"/>
    <property type="molecule type" value="Genomic_DNA"/>
</dbReference>
<evidence type="ECO:0000256" key="1">
    <source>
        <dbReference type="ARBA" id="ARBA00007162"/>
    </source>
</evidence>
<dbReference type="AlphaFoldDB" id="A0A1S2LF30"/>
<dbReference type="OrthoDB" id="9776786at2"/>
<evidence type="ECO:0000313" key="5">
    <source>
        <dbReference type="Proteomes" id="UP000180098"/>
    </source>
</evidence>
<dbReference type="NCBIfam" id="TIGR01098">
    <property type="entry name" value="3A0109s03R"/>
    <property type="match status" value="1"/>
</dbReference>
<feature type="chain" id="PRO_5038376195" description="Phosphonate ABC transporter substrate-binding protein" evidence="3">
    <location>
        <begin position="24"/>
        <end position="313"/>
    </location>
</feature>
<keyword evidence="5" id="KW-1185">Reference proteome</keyword>
<comment type="similarity">
    <text evidence="1">Belongs to the phosphate/phosphite/phosphonate binding protein family.</text>
</comment>
<dbReference type="PROSITE" id="PS51257">
    <property type="entry name" value="PROKAR_LIPOPROTEIN"/>
    <property type="match status" value="1"/>
</dbReference>
<organism evidence="4 5">
    <name type="scientific">Anaerobacillus arseniciselenatis</name>
    <dbReference type="NCBI Taxonomy" id="85682"/>
    <lineage>
        <taxon>Bacteria</taxon>
        <taxon>Bacillati</taxon>
        <taxon>Bacillota</taxon>
        <taxon>Bacilli</taxon>
        <taxon>Bacillales</taxon>
        <taxon>Bacillaceae</taxon>
        <taxon>Anaerobacillus</taxon>
    </lineage>
</organism>
<proteinExistence type="inferred from homology"/>
<evidence type="ECO:0000256" key="3">
    <source>
        <dbReference type="SAM" id="SignalP"/>
    </source>
</evidence>
<accession>A0A1S2LF30</accession>
<dbReference type="Pfam" id="PF12974">
    <property type="entry name" value="Phosphonate-bd"/>
    <property type="match status" value="1"/>
</dbReference>
<reference evidence="4 5" key="1">
    <citation type="submission" date="2016-10" db="EMBL/GenBank/DDBJ databases">
        <title>Draft genome sequences of four alkaliphilic bacteria belonging to the Anaerobacillus genus.</title>
        <authorList>
            <person name="Bassil N.M."/>
            <person name="Lloyd J.R."/>
        </authorList>
    </citation>
    <scope>NUCLEOTIDE SEQUENCE [LARGE SCALE GENOMIC DNA]</scope>
    <source>
        <strain evidence="4 5">DSM 15340</strain>
    </source>
</reference>
<protein>
    <recommendedName>
        <fullName evidence="6">Phosphonate ABC transporter substrate-binding protein</fullName>
    </recommendedName>
</protein>
<dbReference type="CDD" id="cd13571">
    <property type="entry name" value="PBP2_PnhD_1"/>
    <property type="match status" value="1"/>
</dbReference>
<feature type="signal peptide" evidence="3">
    <location>
        <begin position="1"/>
        <end position="23"/>
    </location>
</feature>
<dbReference type="Proteomes" id="UP000180098">
    <property type="component" value="Unassembled WGS sequence"/>
</dbReference>
<evidence type="ECO:0000313" key="4">
    <source>
        <dbReference type="EMBL" id="OIJ10976.1"/>
    </source>
</evidence>
<keyword evidence="2 3" id="KW-0732">Signal</keyword>
<dbReference type="GO" id="GO:0055085">
    <property type="term" value="P:transmembrane transport"/>
    <property type="evidence" value="ECO:0007669"/>
    <property type="project" value="InterPro"/>
</dbReference>
<sequence length="313" mass="35291">MRFRNMKILFIAMMLLLTATACSDTEKSGIPLAKEVAAAATNTEELLLIDDDEETFKIAIASILSIRETHRTYNKFLNYIERELGMPVEIVQKQTYSEIKRAFERGEVDAGIVCAYLAVLGNDAGIFESVAKPIRNDDEVFKSYIIVKKDADYQSLLDLKDKSFAFSDPLSYSGFLFPNYELRKSGYDVGNFFEKTYFTYSHDNTIVAVANGLVDGGSTHSDVYKQLKQENDPIIDEIKIIGKGPDVGNSPLVVRPDMDEEIKERLVDVVLSMHESNYGNRALKKLNVDHFIKPAPNLYEPINEMLVELGETK</sequence>
<evidence type="ECO:0008006" key="6">
    <source>
        <dbReference type="Google" id="ProtNLM"/>
    </source>
</evidence>
<evidence type="ECO:0000256" key="2">
    <source>
        <dbReference type="ARBA" id="ARBA00022729"/>
    </source>
</evidence>
<gene>
    <name evidence="4" type="ORF">BKP35_12895</name>
</gene>